<dbReference type="EMBL" id="JBHLUE010000012">
    <property type="protein sequence ID" value="MFC0565720.1"/>
    <property type="molecule type" value="Genomic_DNA"/>
</dbReference>
<evidence type="ECO:0000313" key="3">
    <source>
        <dbReference type="Proteomes" id="UP001589894"/>
    </source>
</evidence>
<name>A0ABV6NY68_9ACTN</name>
<dbReference type="Gene3D" id="2.40.380.10">
    <property type="entry name" value="FomD-like"/>
    <property type="match status" value="1"/>
</dbReference>
<dbReference type="RefSeq" id="WP_377339850.1">
    <property type="nucleotide sequence ID" value="NZ_JBHLUE010000012.1"/>
</dbReference>
<organism evidence="2 3">
    <name type="scientific">Plantactinospora siamensis</name>
    <dbReference type="NCBI Taxonomy" id="555372"/>
    <lineage>
        <taxon>Bacteria</taxon>
        <taxon>Bacillati</taxon>
        <taxon>Actinomycetota</taxon>
        <taxon>Actinomycetes</taxon>
        <taxon>Micromonosporales</taxon>
        <taxon>Micromonosporaceae</taxon>
        <taxon>Plantactinospora</taxon>
    </lineage>
</organism>
<protein>
    <submittedName>
        <fullName evidence="2">DUF402 domain-containing protein</fullName>
    </submittedName>
</protein>
<gene>
    <name evidence="2" type="ORF">ACFFHU_16475</name>
</gene>
<evidence type="ECO:0000259" key="1">
    <source>
        <dbReference type="Pfam" id="PF04167"/>
    </source>
</evidence>
<dbReference type="Proteomes" id="UP001589894">
    <property type="component" value="Unassembled WGS sequence"/>
</dbReference>
<keyword evidence="3" id="KW-1185">Reference proteome</keyword>
<reference evidence="2 3" key="1">
    <citation type="submission" date="2024-09" db="EMBL/GenBank/DDBJ databases">
        <authorList>
            <person name="Sun Q."/>
            <person name="Mori K."/>
        </authorList>
    </citation>
    <scope>NUCLEOTIDE SEQUENCE [LARGE SCALE GENOMIC DNA]</scope>
    <source>
        <strain evidence="2 3">TBRC 2205</strain>
    </source>
</reference>
<feature type="domain" description="DUF402" evidence="1">
    <location>
        <begin position="84"/>
        <end position="186"/>
    </location>
</feature>
<evidence type="ECO:0000313" key="2">
    <source>
        <dbReference type="EMBL" id="MFC0565720.1"/>
    </source>
</evidence>
<proteinExistence type="predicted"/>
<dbReference type="Pfam" id="PF04167">
    <property type="entry name" value="DUF402"/>
    <property type="match status" value="1"/>
</dbReference>
<sequence length="219" mass="24959">MPATFPLGATAVKRDVLRGRVWTAMPYRVVSDRHAELQLACWPGIECRAPSSWTGWLRTGDDAVRKQAIPSLAAGRWELDRWIWRDTVVLAWWGLDPDFSVHHFRPVDGRPPWWYVNFERAPHRTALGIDTFDLLLDLTADADLSRWAWKDEDEYAHGRRLGVITDADHRRIGRARERAVALLENRAGPFARDWSGWTVPPGWSVPALPPDVTDAPVTP</sequence>
<dbReference type="SUPFAM" id="SSF159234">
    <property type="entry name" value="FomD-like"/>
    <property type="match status" value="1"/>
</dbReference>
<dbReference type="InterPro" id="IPR035930">
    <property type="entry name" value="FomD-like_sf"/>
</dbReference>
<accession>A0ABV6NY68</accession>
<comment type="caution">
    <text evidence="2">The sequence shown here is derived from an EMBL/GenBank/DDBJ whole genome shotgun (WGS) entry which is preliminary data.</text>
</comment>
<dbReference type="InterPro" id="IPR007295">
    <property type="entry name" value="DUF402"/>
</dbReference>